<evidence type="ECO:0000256" key="16">
    <source>
        <dbReference type="ARBA" id="ARBA00046293"/>
    </source>
</evidence>
<dbReference type="SMART" id="SM00602">
    <property type="entry name" value="VPS10"/>
    <property type="match status" value="3"/>
</dbReference>
<dbReference type="Proteomes" id="UP000054564">
    <property type="component" value="Unassembled WGS sequence"/>
</dbReference>
<feature type="transmembrane region" description="Helical" evidence="17">
    <location>
        <begin position="29"/>
        <end position="48"/>
    </location>
</feature>
<evidence type="ECO:0000256" key="2">
    <source>
        <dbReference type="ARBA" id="ARBA00008251"/>
    </source>
</evidence>
<dbReference type="GO" id="GO:0006623">
    <property type="term" value="P:protein targeting to vacuole"/>
    <property type="evidence" value="ECO:0007669"/>
    <property type="project" value="TreeGrafter"/>
</dbReference>
<evidence type="ECO:0000256" key="13">
    <source>
        <dbReference type="ARBA" id="ARBA00031250"/>
    </source>
</evidence>
<dbReference type="OrthoDB" id="443634at2759"/>
<keyword evidence="6" id="KW-0677">Repeat</keyword>
<keyword evidence="20" id="KW-1185">Reference proteome</keyword>
<evidence type="ECO:0000256" key="4">
    <source>
        <dbReference type="ARBA" id="ARBA00022692"/>
    </source>
</evidence>
<evidence type="ECO:0000256" key="14">
    <source>
        <dbReference type="ARBA" id="ARBA00031354"/>
    </source>
</evidence>
<evidence type="ECO:0000256" key="15">
    <source>
        <dbReference type="ARBA" id="ARBA00031902"/>
    </source>
</evidence>
<dbReference type="GO" id="GO:0016020">
    <property type="term" value="C:membrane"/>
    <property type="evidence" value="ECO:0007669"/>
    <property type="project" value="InterPro"/>
</dbReference>
<dbReference type="EMBL" id="AJIL01000100">
    <property type="protein sequence ID" value="KNE95236.1"/>
    <property type="molecule type" value="Genomic_DNA"/>
</dbReference>
<comment type="function">
    <text evidence="12">Functions as a sorting receptor in the Golgi compartment required for the intracellular sorting and delivery of soluble vacuolar proteins, like carboxypeptidase Y (CPY) and proteinase A. Executes multiple rounds of sorting by cycling between the late Golgi and a prevacuolar endosome-like compartment.</text>
</comment>
<evidence type="ECO:0000313" key="19">
    <source>
        <dbReference type="EMBL" id="KNE95236.1"/>
    </source>
</evidence>
<keyword evidence="9 17" id="KW-0472">Membrane</keyword>
<evidence type="ECO:0000259" key="18">
    <source>
        <dbReference type="SMART" id="SM00602"/>
    </source>
</evidence>
<comment type="subcellular location">
    <subcellularLocation>
        <location evidence="1">Golgi apparatus</location>
        <location evidence="1">trans-Golgi network membrane</location>
    </subcellularLocation>
    <subcellularLocation>
        <location evidence="16">Prevacuolar compartment membrane</location>
    </subcellularLocation>
</comment>
<feature type="transmembrane region" description="Helical" evidence="17">
    <location>
        <begin position="1895"/>
        <end position="1916"/>
    </location>
</feature>
<dbReference type="GO" id="GO:0006896">
    <property type="term" value="P:Golgi to vacuole transport"/>
    <property type="evidence" value="ECO:0007669"/>
    <property type="project" value="TreeGrafter"/>
</dbReference>
<comment type="similarity">
    <text evidence="2">Belongs to the VPS10-related sortilin family.</text>
</comment>
<feature type="domain" description="VPS10" evidence="18">
    <location>
        <begin position="73"/>
        <end position="710"/>
    </location>
</feature>
<proteinExistence type="inferred from homology"/>
<keyword evidence="11" id="KW-0325">Glycoprotein</keyword>
<feature type="domain" description="VPS10" evidence="18">
    <location>
        <begin position="1257"/>
        <end position="1892"/>
    </location>
</feature>
<keyword evidence="5" id="KW-0732">Signal</keyword>
<dbReference type="InterPro" id="IPR015943">
    <property type="entry name" value="WD40/YVTN_repeat-like_dom_sf"/>
</dbReference>
<dbReference type="InterPro" id="IPR050310">
    <property type="entry name" value="VPS10-sortilin"/>
</dbReference>
<protein>
    <recommendedName>
        <fullName evidence="3">Vacuolar protein sorting/targeting protein 10</fullName>
    </recommendedName>
    <alternativeName>
        <fullName evidence="14">Carboxypeptidase Y receptor</fullName>
    </alternativeName>
    <alternativeName>
        <fullName evidence="13 15">Sortilin VPS10</fullName>
    </alternativeName>
</protein>
<dbReference type="InterPro" id="IPR031778">
    <property type="entry name" value="Sortilin_N"/>
</dbReference>
<dbReference type="Pfam" id="PF15902">
    <property type="entry name" value="Sortilin-Vps10"/>
    <property type="match status" value="3"/>
</dbReference>
<gene>
    <name evidence="19" type="ORF">PSTG_11410</name>
</gene>
<evidence type="ECO:0000256" key="6">
    <source>
        <dbReference type="ARBA" id="ARBA00022737"/>
    </source>
</evidence>
<dbReference type="GO" id="GO:0005794">
    <property type="term" value="C:Golgi apparatus"/>
    <property type="evidence" value="ECO:0007669"/>
    <property type="project" value="UniProtKB-SubCell"/>
</dbReference>
<evidence type="ECO:0000313" key="20">
    <source>
        <dbReference type="Proteomes" id="UP000054564"/>
    </source>
</evidence>
<dbReference type="FunFam" id="3.30.60.270:FF:000007">
    <property type="entry name" value="Sortilin"/>
    <property type="match status" value="1"/>
</dbReference>
<dbReference type="CDD" id="cd15482">
    <property type="entry name" value="Sialidase_non-viral"/>
    <property type="match status" value="1"/>
</dbReference>
<evidence type="ECO:0000256" key="17">
    <source>
        <dbReference type="SAM" id="Phobius"/>
    </source>
</evidence>
<keyword evidence="8" id="KW-0333">Golgi apparatus</keyword>
<organism evidence="19 20">
    <name type="scientific">Puccinia striiformis f. sp. tritici PST-78</name>
    <dbReference type="NCBI Taxonomy" id="1165861"/>
    <lineage>
        <taxon>Eukaryota</taxon>
        <taxon>Fungi</taxon>
        <taxon>Dikarya</taxon>
        <taxon>Basidiomycota</taxon>
        <taxon>Pucciniomycotina</taxon>
        <taxon>Pucciniomycetes</taxon>
        <taxon>Pucciniales</taxon>
        <taxon>Pucciniaceae</taxon>
        <taxon>Puccinia</taxon>
    </lineage>
</organism>
<sequence length="2007" mass="224005">MTRMFGQQAARLGILPLAPSRSRAASKGLLLSLISTFIFILSTLILPLKALKDPSSTLTKFMHMPSKLIYFEDTPIILSHDSILREVWRSTDEGKSWNLISTVPTGDAWLVVEHTWDNRVAFILSRGSKHWRSINRGDSWQSFTTSDQPSISGSPLAFHSTRWNWILFSGQKCESLGTWKGKLCYDETWITSDAFETQPKMMIQHSTKCMWAYSNKHFSSSVAEEMIYCITKEAPSDQSDSTSLKSTSASLLDRLKALAGQLVNDRESRLYSSKDFFVKDRQYVDLGLGKNGRGVVGMGAVQKYIVVALKPGNIFSEAINGQSSSDEMLLFVTSDGMNWARANFPHGHGLKENAYTIVESTPHSIMVDVLTHPTAGAGTLFTSDSNGTHFIKSLENTSRSTSGIVDFEKIMAIEGISIANTVLNVDEVKGSKEHKKVQSKITFDDGGHWSLLKAPSVDAHGNKFHCDVSDIQSCALHLHSVTQPHNFGRVFSTPSPGILMGVGNVGEHLLSYGESDTFLSIDGGLNWKMVKEGARKYEIGDQGGLIVMLDDEETTDEVDYSFDFGKTWSTYNFKQKLRVKLLTSVPDSTSQKFLLLAFILSRGSKHWRSINRGDSWQSFTTSDQPSISGSPLAFHSTRWNWILFSGQKCESLGTWKGKLCYDETWITSDAFETQPKMMIQHSTKCMWAYSNKHFLSSVAEEMIYCITKEAPSDQSDSTSLKSTSASLLDRLKALAGQLVNDRESRLYSSKDFFVKDRQYVDLGLGKNGRGVVGMGAVQKYIVVALKPGNIFSEAINGQSSSDEMLLFVTSDGMNWARANFPHGHGLKENAYTIVESTPHSIMVDVLTHPTAGAGTLFTSDSNGTHFIKSLENTSRSTSGIVDFEKIMAIEGISIANTVLNVDEVKGSKEHKKVQSKITFDDGGHWSLLKAPSVDAHGNKFHCDVSDIQSCALHLHSVTQPHNFGRVFSTPSPGILMGVGNVGEHLLSYGESDTFLSIDGGLNWKMVKEGARKYEIGDQGGLIVMLDDEETTDEVDYSFDFGKTWSTYNFKQKLRVKLLTSVPDSTSQKFLLLGTIPKKNLPSSSKSDRQAVLQLDFSQMDRKKCQASDFENWYARKVDGHPDCLMGHKQYFKRRKPDATCYVGEKFQEPESHEENCPCTDEDFECDYNYAPDNNLCILSAPEIIPAGQCANPNNKFLGSSGYRLIPGNTCNRATGLKKDEPALKDCNEGKAAPGQVTHQRFQFPGLVLEQVYFEDSHTVLVFTSENQVWQSKNQGYSWDEPVKNVKFISMKIHPYSRDRAYLIAPDQTIYYSTDKGSSWNHLRTPLEANLLGIPLIDFHPTRPDWLIWTGSEGCVEAKGEHCKAIAYYSKDNGRYWNKIDDYVRICSWARDKKFKADERLIFCQAYQHKRGSQKSMSDNPLQLIQGRNFFDEKKKLFDSIVGFATFEEFMVVAQIAPNGEHLNLYASMDGSHFALAQFPPNLKIENKAYTVLESTTDAVFLHVTTNGQAGSEYGSLFKSNSNGTYYSLSLDHVNRNGKGYVDFEKMMGLDGIAVMNIVSNPDEARITRQKKLVTRITHNDGGRWKPIAPPSKDSLGQPYTCSSTACALHIHGYTERADPRATYSSPSAVGLMMAVGNVGHSLAPYKESDTFLTRDGGFTWEEVSKDAHMWEYGDQGSILVLVNDEGPTDRVKYTLDEGLTWSEYVFGETPIRVTSILTVPDDTSRKFILFGFTKRTGDITVVIHLDFSKITNVKCVLDTTDPNHDDFELWSPSETRTEPCLFGRQTLYYRRVRSPSRLCYVGEKLPQPHKIQRNCLCSEEDFECEFNYRRDPVSHKCTLVPGASPLASEPNCAWNESFWHERTEFRKIPYSSCEGGVQLDKGRQHICPNASGHGVFWWGTVVVAPAILFGLGGFWWMRRRASGEGGGWRRGVIHLPDGGRRAGGGSGVSETLDTIASIPWFLVGVGSALWGYLITSSLVTKWVGGGRQGYRQVSLGDDAELLQVYED</sequence>
<evidence type="ECO:0000256" key="1">
    <source>
        <dbReference type="ARBA" id="ARBA00004198"/>
    </source>
</evidence>
<evidence type="ECO:0000256" key="7">
    <source>
        <dbReference type="ARBA" id="ARBA00022989"/>
    </source>
</evidence>
<reference evidence="20" key="1">
    <citation type="submission" date="2014-03" db="EMBL/GenBank/DDBJ databases">
        <title>The Genome Sequence of Puccinia striiformis f. sp. tritici PST-78.</title>
        <authorList>
            <consortium name="The Broad Institute Genome Sequencing Platform"/>
            <person name="Cuomo C."/>
            <person name="Hulbert S."/>
            <person name="Chen X."/>
            <person name="Walker B."/>
            <person name="Young S.K."/>
            <person name="Zeng Q."/>
            <person name="Gargeya S."/>
            <person name="Fitzgerald M."/>
            <person name="Haas B."/>
            <person name="Abouelleil A."/>
            <person name="Alvarado L."/>
            <person name="Arachchi H.M."/>
            <person name="Berlin A.M."/>
            <person name="Chapman S.B."/>
            <person name="Goldberg J."/>
            <person name="Griggs A."/>
            <person name="Gujja S."/>
            <person name="Hansen M."/>
            <person name="Howarth C."/>
            <person name="Imamovic A."/>
            <person name="Larimer J."/>
            <person name="McCowan C."/>
            <person name="Montmayeur A."/>
            <person name="Murphy C."/>
            <person name="Neiman D."/>
            <person name="Pearson M."/>
            <person name="Priest M."/>
            <person name="Roberts A."/>
            <person name="Saif S."/>
            <person name="Shea T."/>
            <person name="Sisk P."/>
            <person name="Sykes S."/>
            <person name="Wortman J."/>
            <person name="Nusbaum C."/>
            <person name="Birren B."/>
        </authorList>
    </citation>
    <scope>NUCLEOTIDE SEQUENCE [LARGE SCALE GENOMIC DNA]</scope>
    <source>
        <strain evidence="20">race PST-78</strain>
    </source>
</reference>
<dbReference type="SUPFAM" id="SSF110296">
    <property type="entry name" value="Oligoxyloglucan reducing end-specific cellobiohydrolase"/>
    <property type="match status" value="2"/>
</dbReference>
<evidence type="ECO:0000256" key="10">
    <source>
        <dbReference type="ARBA" id="ARBA00023170"/>
    </source>
</evidence>
<dbReference type="STRING" id="1165861.A0A0L0V7R9"/>
<dbReference type="FunFam" id="2.10.70.80:FF:000001">
    <property type="entry name" value="Sortilin-related VPS10 domain-containing receptor 1"/>
    <property type="match status" value="1"/>
</dbReference>
<dbReference type="PANTHER" id="PTHR12106">
    <property type="entry name" value="SORTILIN RELATED"/>
    <property type="match status" value="1"/>
</dbReference>
<dbReference type="FunFam" id="2.130.10.10:FF:000801">
    <property type="entry name" value="Sortilin"/>
    <property type="match status" value="1"/>
</dbReference>
<dbReference type="InterPro" id="IPR006581">
    <property type="entry name" value="VPS10"/>
</dbReference>
<feature type="domain" description="VPS10" evidence="18">
    <location>
        <begin position="717"/>
        <end position="1231"/>
    </location>
</feature>
<keyword evidence="10" id="KW-0675">Receptor</keyword>
<dbReference type="PANTHER" id="PTHR12106:SF27">
    <property type="entry name" value="SORTILIN-RELATED RECEPTOR"/>
    <property type="match status" value="1"/>
</dbReference>
<keyword evidence="4 17" id="KW-0812">Transmembrane</keyword>
<accession>A0A0L0V7R9</accession>
<dbReference type="FunFam" id="3.30.60.270:FF:000005">
    <property type="entry name" value="Sortilin"/>
    <property type="match status" value="1"/>
</dbReference>
<evidence type="ECO:0000256" key="8">
    <source>
        <dbReference type="ARBA" id="ARBA00023034"/>
    </source>
</evidence>
<name>A0A0L0V7R9_9BASI</name>
<evidence type="ECO:0000256" key="3">
    <source>
        <dbReference type="ARBA" id="ARBA00015369"/>
    </source>
</evidence>
<dbReference type="Gene3D" id="2.10.70.80">
    <property type="match status" value="2"/>
</dbReference>
<evidence type="ECO:0000256" key="11">
    <source>
        <dbReference type="ARBA" id="ARBA00023180"/>
    </source>
</evidence>
<dbReference type="InterPro" id="IPR036278">
    <property type="entry name" value="Sialidase_sf"/>
</dbReference>
<dbReference type="GO" id="GO:0005829">
    <property type="term" value="C:cytosol"/>
    <property type="evidence" value="ECO:0007669"/>
    <property type="project" value="GOC"/>
</dbReference>
<dbReference type="FunFam" id="2.130.10.10:FF:000690">
    <property type="entry name" value="Sortilin"/>
    <property type="match status" value="1"/>
</dbReference>
<comment type="caution">
    <text evidence="19">The sequence shown here is derived from an EMBL/GenBank/DDBJ whole genome shotgun (WGS) entry which is preliminary data.</text>
</comment>
<dbReference type="GO" id="GO:0006895">
    <property type="term" value="P:Golgi to endosome transport"/>
    <property type="evidence" value="ECO:0007669"/>
    <property type="project" value="TreeGrafter"/>
</dbReference>
<dbReference type="SUPFAM" id="SSF50939">
    <property type="entry name" value="Sialidases"/>
    <property type="match status" value="1"/>
</dbReference>
<keyword evidence="7 17" id="KW-1133">Transmembrane helix</keyword>
<dbReference type="Gene3D" id="2.130.10.10">
    <property type="entry name" value="YVTN repeat-like/Quinoprotein amine dehydrogenase"/>
    <property type="match status" value="3"/>
</dbReference>
<evidence type="ECO:0000256" key="12">
    <source>
        <dbReference type="ARBA" id="ARBA00025569"/>
    </source>
</evidence>
<evidence type="ECO:0000256" key="5">
    <source>
        <dbReference type="ARBA" id="ARBA00022729"/>
    </source>
</evidence>
<dbReference type="Pfam" id="PF15901">
    <property type="entry name" value="Sortilin_C"/>
    <property type="match status" value="2"/>
</dbReference>
<dbReference type="InterPro" id="IPR031777">
    <property type="entry name" value="Sortilin_C"/>
</dbReference>
<dbReference type="Gene3D" id="3.30.60.270">
    <property type="match status" value="2"/>
</dbReference>
<evidence type="ECO:0000256" key="9">
    <source>
        <dbReference type="ARBA" id="ARBA00023136"/>
    </source>
</evidence>